<protein>
    <recommendedName>
        <fullName evidence="3">Terminase</fullName>
    </recommendedName>
</protein>
<evidence type="ECO:0000313" key="1">
    <source>
        <dbReference type="EMBL" id="AEI46791.1"/>
    </source>
</evidence>
<proteinExistence type="predicted"/>
<dbReference type="Proteomes" id="UP000000493">
    <property type="component" value="Chromosome"/>
</dbReference>
<keyword evidence="2" id="KW-1185">Reference proteome</keyword>
<dbReference type="AlphaFoldDB" id="A0A7U3ZGG9"/>
<reference evidence="1 2" key="2">
    <citation type="journal article" date="2012" name="Stand. Genomic Sci.">
        <title>Complete genome sequence of the aquatic bacterium Runella slithyformis type strain (LSU 4(T)).</title>
        <authorList>
            <person name="Copeland A."/>
            <person name="Zhang X."/>
            <person name="Misra M."/>
            <person name="Lapidus A."/>
            <person name="Nolan M."/>
            <person name="Lucas S."/>
            <person name="Deshpande S."/>
            <person name="Cheng J.F."/>
            <person name="Tapia R."/>
            <person name="Goodwin L.A."/>
            <person name="Pitluck S."/>
            <person name="Liolios K."/>
            <person name="Pagani I."/>
            <person name="Ivanova N."/>
            <person name="Mikhailova N."/>
            <person name="Pati A."/>
            <person name="Chen A."/>
            <person name="Palaniappan K."/>
            <person name="Land M."/>
            <person name="Hauser L."/>
            <person name="Pan C."/>
            <person name="Jeffries C.D."/>
            <person name="Detter J.C."/>
            <person name="Brambilla E.M."/>
            <person name="Rohde M."/>
            <person name="Djao O.D."/>
            <person name="Goker M."/>
            <person name="Sikorski J."/>
            <person name="Tindall B.J."/>
            <person name="Woyke T."/>
            <person name="Bristow J."/>
            <person name="Eisen J.A."/>
            <person name="Markowitz V."/>
            <person name="Hugenholtz P."/>
            <person name="Kyrpides N.C."/>
            <person name="Klenk H.P."/>
            <person name="Mavromatis K."/>
        </authorList>
    </citation>
    <scope>NUCLEOTIDE SEQUENCE [LARGE SCALE GENOMIC DNA]</scope>
    <source>
        <strain evidence="2">ATCC 29530 / DSM 19594 / LMG 11500 / NCIMB 11436 / LSU 4</strain>
    </source>
</reference>
<reference evidence="2" key="1">
    <citation type="submission" date="2011-06" db="EMBL/GenBank/DDBJ databases">
        <title>The complete genome of chromosome of Runella slithyformis DSM 19594.</title>
        <authorList>
            <consortium name="US DOE Joint Genome Institute (JGI-PGF)"/>
            <person name="Lucas S."/>
            <person name="Han J."/>
            <person name="Lapidus A."/>
            <person name="Bruce D."/>
            <person name="Goodwin L."/>
            <person name="Pitluck S."/>
            <person name="Peters L."/>
            <person name="Kyrpides N."/>
            <person name="Mavromatis K."/>
            <person name="Ivanova N."/>
            <person name="Ovchinnikova G."/>
            <person name="Zhang X."/>
            <person name="Misra M."/>
            <person name="Detter J.C."/>
            <person name="Tapia R."/>
            <person name="Han C."/>
            <person name="Land M."/>
            <person name="Hauser L."/>
            <person name="Markowitz V."/>
            <person name="Cheng J.-F."/>
            <person name="Hugenholtz P."/>
            <person name="Woyke T."/>
            <person name="Wu D."/>
            <person name="Tindall B."/>
            <person name="Faehrich R."/>
            <person name="Brambilla E."/>
            <person name="Klenk H.-P."/>
            <person name="Eisen J.A."/>
        </authorList>
    </citation>
    <scope>NUCLEOTIDE SEQUENCE [LARGE SCALE GENOMIC DNA]</scope>
    <source>
        <strain evidence="2">ATCC 29530 / DSM 19594 / LMG 11500 / NCIMB 11436 / LSU 4</strain>
    </source>
</reference>
<evidence type="ECO:0008006" key="3">
    <source>
        <dbReference type="Google" id="ProtNLM"/>
    </source>
</evidence>
<sequence>MSEKTVQIHANDKQIKFLSSRANRKSFIGGRASGKTTVAGFVVGHLFELFPRAKWVFAGLTYVQLDLVVLPGIREALGFMKYTEYHPKQNPLGVYVVGVRPPDHWASPYKKVGRLGYQYCISFINGFTIQFVSQDRKESHRGLSIDGILIDESATISSDFVRKVLLPARRGSKFAKWKDHPLNKGFFDFSSASWTQEGMWIYETEEHYNEMIEQRAKLTQDELRAIPPKFLFLESTFRDNQDVLPDDYEQQLRDQLDPLEFAVEVDNERMGKLPNRFYYGFNPNKHCYTKAYDYIPDEKTGILLYRSNDYETDKALDYSLDFNTDIVWGVVGQEGPKSLKVINSHYEKVLPSEKKNITNQKNSLIEKQANWFCDTYENHTKKEVFIYGDPGGNSTTAATKIDNRPFFDQVSDILVKRGWTVYRRELTSYPTHKDKYHLINMLFEESNPRAPHILINKLNNKVLIINLTQTPVTTDKTYKKDKKVRRIGKDKSSELSTKNREYATDGTDALDYWIWAKCKMYLSHYAPRKNHIYVYGG</sequence>
<dbReference type="KEGG" id="rsi:Runsl_0339"/>
<evidence type="ECO:0000313" key="2">
    <source>
        <dbReference type="Proteomes" id="UP000000493"/>
    </source>
</evidence>
<dbReference type="RefSeq" id="WP_013926116.1">
    <property type="nucleotide sequence ID" value="NC_015703.1"/>
</dbReference>
<dbReference type="EMBL" id="CP002859">
    <property type="protein sequence ID" value="AEI46791.1"/>
    <property type="molecule type" value="Genomic_DNA"/>
</dbReference>
<dbReference type="Gene3D" id="3.40.50.300">
    <property type="entry name" value="P-loop containing nucleotide triphosphate hydrolases"/>
    <property type="match status" value="1"/>
</dbReference>
<dbReference type="InterPro" id="IPR027417">
    <property type="entry name" value="P-loop_NTPase"/>
</dbReference>
<organism evidence="1 2">
    <name type="scientific">Runella slithyformis (strain ATCC 29530 / DSM 19594 / LMG 11500 / NCIMB 11436 / LSU 4)</name>
    <dbReference type="NCBI Taxonomy" id="761193"/>
    <lineage>
        <taxon>Bacteria</taxon>
        <taxon>Pseudomonadati</taxon>
        <taxon>Bacteroidota</taxon>
        <taxon>Cytophagia</taxon>
        <taxon>Cytophagales</taxon>
        <taxon>Spirosomataceae</taxon>
        <taxon>Runella</taxon>
    </lineage>
</organism>
<accession>A0A7U3ZGG9</accession>
<gene>
    <name evidence="1" type="ordered locus">Runsl_0339</name>
</gene>
<name>A0A7U3ZGG9_RUNSL</name>